<evidence type="ECO:0000313" key="1">
    <source>
        <dbReference type="EMBL" id="SEK82424.1"/>
    </source>
</evidence>
<protein>
    <recommendedName>
        <fullName evidence="3">RiboL-PSP-HEPN domain-containing protein</fullName>
    </recommendedName>
</protein>
<dbReference type="AlphaFoldDB" id="A0A1H7K789"/>
<reference evidence="2" key="1">
    <citation type="submission" date="2016-10" db="EMBL/GenBank/DDBJ databases">
        <authorList>
            <person name="Varghese N."/>
            <person name="Submissions S."/>
        </authorList>
    </citation>
    <scope>NUCLEOTIDE SEQUENCE [LARGE SCALE GENOMIC DNA]</scope>
    <source>
        <strain evidence="2">DSM 241</strain>
    </source>
</reference>
<dbReference type="EMBL" id="FOAA01000005">
    <property type="protein sequence ID" value="SEK82424.1"/>
    <property type="molecule type" value="Genomic_DNA"/>
</dbReference>
<evidence type="ECO:0000313" key="2">
    <source>
        <dbReference type="Proteomes" id="UP000199256"/>
    </source>
</evidence>
<proteinExistence type="predicted"/>
<sequence length="137" mass="15441">MILVSFLAAYHSGWDTDDERANEDIIKLAKARCRVKGSVDEAIDIAQRQYVKRVRDNHGVKEKNFKGLMLPLGVVVEELDATWLTNLDSFGANRGETAHKTKRASGQINPEDEYKVVRKLLDGLKELDEKILESQAS</sequence>
<gene>
    <name evidence="1" type="ORF">SAMN05444515_105154</name>
</gene>
<dbReference type="Proteomes" id="UP000199256">
    <property type="component" value="Unassembled WGS sequence"/>
</dbReference>
<evidence type="ECO:0008006" key="3">
    <source>
        <dbReference type="Google" id="ProtNLM"/>
    </source>
</evidence>
<organism evidence="1 2">
    <name type="scientific">Ectothiorhodospira marina</name>
    <dbReference type="NCBI Taxonomy" id="1396821"/>
    <lineage>
        <taxon>Bacteria</taxon>
        <taxon>Pseudomonadati</taxon>
        <taxon>Pseudomonadota</taxon>
        <taxon>Gammaproteobacteria</taxon>
        <taxon>Chromatiales</taxon>
        <taxon>Ectothiorhodospiraceae</taxon>
        <taxon>Ectothiorhodospira</taxon>
    </lineage>
</organism>
<accession>A0A1H7K789</accession>
<name>A0A1H7K789_9GAMM</name>
<keyword evidence="2" id="KW-1185">Reference proteome</keyword>